<sequence length="196" mass="20961">MGGTPPQETLGERQHKHSNGMWWTSVQGGHGAIQEEVEEPTPLRLPAASGPNPGPRLQVLTSLGATYCPSSVYRRVHPDTPCLNGPPRQGPSCVPAAAPSPHQNLLYNCADLPTVVHGDRPEEAGNRLDPGVALAGNGSDCNHSNMAAIIEQLEMEVTPLAQLLKRNHVGMMSPDEQAEGDEREEDDVGKRVIAYG</sequence>
<name>A0AAV7UTI4_PLEWA</name>
<keyword evidence="3" id="KW-1185">Reference proteome</keyword>
<accession>A0AAV7UTI4</accession>
<dbReference type="EMBL" id="JANPWB010000004">
    <property type="protein sequence ID" value="KAJ1191922.1"/>
    <property type="molecule type" value="Genomic_DNA"/>
</dbReference>
<gene>
    <name evidence="2" type="ORF">NDU88_001235</name>
</gene>
<comment type="caution">
    <text evidence="2">The sequence shown here is derived from an EMBL/GenBank/DDBJ whole genome shotgun (WGS) entry which is preliminary data.</text>
</comment>
<feature type="region of interest" description="Disordered" evidence="1">
    <location>
        <begin position="171"/>
        <end position="196"/>
    </location>
</feature>
<evidence type="ECO:0000313" key="3">
    <source>
        <dbReference type="Proteomes" id="UP001066276"/>
    </source>
</evidence>
<reference evidence="2" key="1">
    <citation type="journal article" date="2022" name="bioRxiv">
        <title>Sequencing and chromosome-scale assembly of the giantPleurodeles waltlgenome.</title>
        <authorList>
            <person name="Brown T."/>
            <person name="Elewa A."/>
            <person name="Iarovenko S."/>
            <person name="Subramanian E."/>
            <person name="Araus A.J."/>
            <person name="Petzold A."/>
            <person name="Susuki M."/>
            <person name="Suzuki K.-i.T."/>
            <person name="Hayashi T."/>
            <person name="Toyoda A."/>
            <person name="Oliveira C."/>
            <person name="Osipova E."/>
            <person name="Leigh N.D."/>
            <person name="Simon A."/>
            <person name="Yun M.H."/>
        </authorList>
    </citation>
    <scope>NUCLEOTIDE SEQUENCE</scope>
    <source>
        <strain evidence="2">20211129_DDA</strain>
        <tissue evidence="2">Liver</tissue>
    </source>
</reference>
<dbReference type="Proteomes" id="UP001066276">
    <property type="component" value="Chromosome 2_2"/>
</dbReference>
<proteinExistence type="predicted"/>
<feature type="region of interest" description="Disordered" evidence="1">
    <location>
        <begin position="1"/>
        <end position="24"/>
    </location>
</feature>
<organism evidence="2 3">
    <name type="scientific">Pleurodeles waltl</name>
    <name type="common">Iberian ribbed newt</name>
    <dbReference type="NCBI Taxonomy" id="8319"/>
    <lineage>
        <taxon>Eukaryota</taxon>
        <taxon>Metazoa</taxon>
        <taxon>Chordata</taxon>
        <taxon>Craniata</taxon>
        <taxon>Vertebrata</taxon>
        <taxon>Euteleostomi</taxon>
        <taxon>Amphibia</taxon>
        <taxon>Batrachia</taxon>
        <taxon>Caudata</taxon>
        <taxon>Salamandroidea</taxon>
        <taxon>Salamandridae</taxon>
        <taxon>Pleurodelinae</taxon>
        <taxon>Pleurodeles</taxon>
    </lineage>
</organism>
<feature type="compositionally biased region" description="Acidic residues" evidence="1">
    <location>
        <begin position="176"/>
        <end position="187"/>
    </location>
</feature>
<evidence type="ECO:0000313" key="2">
    <source>
        <dbReference type="EMBL" id="KAJ1191922.1"/>
    </source>
</evidence>
<evidence type="ECO:0000256" key="1">
    <source>
        <dbReference type="SAM" id="MobiDB-lite"/>
    </source>
</evidence>
<protein>
    <submittedName>
        <fullName evidence="2">Uncharacterized protein</fullName>
    </submittedName>
</protein>
<dbReference type="AlphaFoldDB" id="A0AAV7UTI4"/>